<reference evidence="1 2" key="1">
    <citation type="submission" date="2019-08" db="EMBL/GenBank/DDBJ databases">
        <authorList>
            <person name="Alioto T."/>
            <person name="Alioto T."/>
            <person name="Gomez Garrido J."/>
        </authorList>
    </citation>
    <scope>NUCLEOTIDE SEQUENCE [LARGE SCALE GENOMIC DNA]</scope>
</reference>
<evidence type="ECO:0000313" key="2">
    <source>
        <dbReference type="Proteomes" id="UP000325440"/>
    </source>
</evidence>
<keyword evidence="2" id="KW-1185">Reference proteome</keyword>
<proteinExistence type="predicted"/>
<dbReference type="Proteomes" id="UP000325440">
    <property type="component" value="Unassembled WGS sequence"/>
</dbReference>
<sequence length="118" mass="13981">MVENRLRWYGHIMGRKESEVVRIIMKINRGGKRRGKLKKSSSSKAEMWIRNPFIVDLNTIDDSDLVKDELIDLRLKEMTRQYFQTKNVIEFWCSLTKAYPLAVYGSEMFDSICHYISL</sequence>
<protein>
    <submittedName>
        <fullName evidence="1">Uncharacterized protein</fullName>
    </submittedName>
</protein>
<dbReference type="AlphaFoldDB" id="A0A5E4NC07"/>
<organism evidence="1 2">
    <name type="scientific">Cinara cedri</name>
    <dbReference type="NCBI Taxonomy" id="506608"/>
    <lineage>
        <taxon>Eukaryota</taxon>
        <taxon>Metazoa</taxon>
        <taxon>Ecdysozoa</taxon>
        <taxon>Arthropoda</taxon>
        <taxon>Hexapoda</taxon>
        <taxon>Insecta</taxon>
        <taxon>Pterygota</taxon>
        <taxon>Neoptera</taxon>
        <taxon>Paraneoptera</taxon>
        <taxon>Hemiptera</taxon>
        <taxon>Sternorrhyncha</taxon>
        <taxon>Aphidomorpha</taxon>
        <taxon>Aphidoidea</taxon>
        <taxon>Aphididae</taxon>
        <taxon>Lachninae</taxon>
        <taxon>Cinara</taxon>
    </lineage>
</organism>
<dbReference type="EMBL" id="CABPRJ010001899">
    <property type="protein sequence ID" value="VVC39986.1"/>
    <property type="molecule type" value="Genomic_DNA"/>
</dbReference>
<evidence type="ECO:0000313" key="1">
    <source>
        <dbReference type="EMBL" id="VVC39986.1"/>
    </source>
</evidence>
<name>A0A5E4NC07_9HEMI</name>
<gene>
    <name evidence="1" type="ORF">CINCED_3A012406</name>
</gene>
<dbReference type="OrthoDB" id="8300439at2759"/>
<accession>A0A5E4NC07</accession>